<reference evidence="4" key="1">
    <citation type="journal article" date="2021" name="Front. Microbiol.">
        <title>Comprehensive Comparative Genomics and Phenotyping of Methylobacterium Species.</title>
        <authorList>
            <person name="Alessa O."/>
            <person name="Ogura Y."/>
            <person name="Fujitani Y."/>
            <person name="Takami H."/>
            <person name="Hayashi T."/>
            <person name="Sahin N."/>
            <person name="Tani A."/>
        </authorList>
    </citation>
    <scope>NUCLEOTIDE SEQUENCE</scope>
    <source>
        <strain evidence="4">LMG 23639</strain>
    </source>
</reference>
<gene>
    <name evidence="4" type="ORF">AOPFMNJM_1851</name>
</gene>
<dbReference type="RefSeq" id="WP_238275272.1">
    <property type="nucleotide sequence ID" value="NZ_BPQR01000030.1"/>
</dbReference>
<sequence>MFLFTTPSTGSQDAPRGAAAATASRSAGAPAGIVEAIRQGAQSTGVGFDYLLATAQRESSLDPSAKAATSSATGLFQFIEQTWLGTMKSAGPSLGLSSYADAITARSDGSYAVADPSAKQAILDLRKDPQVAATLAGALTQKNRESLSASLGRAPTAGDLYAAHVLGAKGAATLIASAQGSPARAAAVDLPEAAAANRSLFYDKTGRPRSSSELYATLSAAASGRASVPASDVTAVPGATAYASLGGDLRSLFQTDARKGAVSDGVAKLWQGRSGASDARAAPSYFPRSNTSADPAETTGSLAETSAEASAPTTGLALVGAPLPPRRPAELSAGASVPARQARASAPLDLSQFTIRSGP</sequence>
<feature type="region of interest" description="Disordered" evidence="2">
    <location>
        <begin position="278"/>
        <end position="359"/>
    </location>
</feature>
<evidence type="ECO:0000256" key="1">
    <source>
        <dbReference type="ARBA" id="ARBA00009387"/>
    </source>
</evidence>
<dbReference type="Pfam" id="PF01464">
    <property type="entry name" value="SLT"/>
    <property type="match status" value="1"/>
</dbReference>
<dbReference type="EMBL" id="BPQR01000030">
    <property type="protein sequence ID" value="GJE06531.1"/>
    <property type="molecule type" value="Genomic_DNA"/>
</dbReference>
<evidence type="ECO:0000256" key="2">
    <source>
        <dbReference type="SAM" id="MobiDB-lite"/>
    </source>
</evidence>
<evidence type="ECO:0000259" key="3">
    <source>
        <dbReference type="Pfam" id="PF01464"/>
    </source>
</evidence>
<feature type="compositionally biased region" description="Low complexity" evidence="2">
    <location>
        <begin position="296"/>
        <end position="314"/>
    </location>
</feature>
<feature type="compositionally biased region" description="Polar residues" evidence="2">
    <location>
        <begin position="1"/>
        <end position="12"/>
    </location>
</feature>
<comment type="caution">
    <text evidence="4">The sequence shown here is derived from an EMBL/GenBank/DDBJ whole genome shotgun (WGS) entry which is preliminary data.</text>
</comment>
<feature type="domain" description="Transglycosylase SLT" evidence="3">
    <location>
        <begin position="36"/>
        <end position="90"/>
    </location>
</feature>
<accession>A0ABQ4SXX8</accession>
<dbReference type="InterPro" id="IPR008258">
    <property type="entry name" value="Transglycosylase_SLT_dom_1"/>
</dbReference>
<evidence type="ECO:0000313" key="4">
    <source>
        <dbReference type="EMBL" id="GJE06531.1"/>
    </source>
</evidence>
<feature type="compositionally biased region" description="Low complexity" evidence="2">
    <location>
        <begin position="14"/>
        <end position="26"/>
    </location>
</feature>
<proteinExistence type="inferred from homology"/>
<dbReference type="SUPFAM" id="SSF53955">
    <property type="entry name" value="Lysozyme-like"/>
    <property type="match status" value="1"/>
</dbReference>
<evidence type="ECO:0000313" key="5">
    <source>
        <dbReference type="Proteomes" id="UP001055102"/>
    </source>
</evidence>
<keyword evidence="5" id="KW-1185">Reference proteome</keyword>
<dbReference type="Proteomes" id="UP001055102">
    <property type="component" value="Unassembled WGS sequence"/>
</dbReference>
<protein>
    <recommendedName>
        <fullName evidence="3">Transglycosylase SLT domain-containing protein</fullName>
    </recommendedName>
</protein>
<dbReference type="Gene3D" id="1.10.530.10">
    <property type="match status" value="1"/>
</dbReference>
<name>A0ABQ4SXX8_9HYPH</name>
<organism evidence="4 5">
    <name type="scientific">Methylobacterium jeotgali</name>
    <dbReference type="NCBI Taxonomy" id="381630"/>
    <lineage>
        <taxon>Bacteria</taxon>
        <taxon>Pseudomonadati</taxon>
        <taxon>Pseudomonadota</taxon>
        <taxon>Alphaproteobacteria</taxon>
        <taxon>Hyphomicrobiales</taxon>
        <taxon>Methylobacteriaceae</taxon>
        <taxon>Methylobacterium</taxon>
    </lineage>
</organism>
<reference evidence="4" key="2">
    <citation type="submission" date="2021-08" db="EMBL/GenBank/DDBJ databases">
        <authorList>
            <person name="Tani A."/>
            <person name="Ola A."/>
            <person name="Ogura Y."/>
            <person name="Katsura K."/>
            <person name="Hayashi T."/>
        </authorList>
    </citation>
    <scope>NUCLEOTIDE SEQUENCE</scope>
    <source>
        <strain evidence="4">LMG 23639</strain>
    </source>
</reference>
<comment type="similarity">
    <text evidence="1">Belongs to the virb1 family.</text>
</comment>
<feature type="region of interest" description="Disordered" evidence="2">
    <location>
        <begin position="1"/>
        <end position="26"/>
    </location>
</feature>
<dbReference type="InterPro" id="IPR023346">
    <property type="entry name" value="Lysozyme-like_dom_sf"/>
</dbReference>